<feature type="domain" description="FBD" evidence="1">
    <location>
        <begin position="391"/>
        <end position="463"/>
    </location>
</feature>
<dbReference type="SMART" id="SM00579">
    <property type="entry name" value="FBD"/>
    <property type="match status" value="1"/>
</dbReference>
<dbReference type="Proteomes" id="UP001372338">
    <property type="component" value="Unassembled WGS sequence"/>
</dbReference>
<keyword evidence="3" id="KW-1185">Reference proteome</keyword>
<dbReference type="SUPFAM" id="SSF81383">
    <property type="entry name" value="F-box domain"/>
    <property type="match status" value="1"/>
</dbReference>
<dbReference type="InterPro" id="IPR006566">
    <property type="entry name" value="FBD"/>
</dbReference>
<sequence length="469" mass="53170">MSKDEAVAVGSSAVTENDRSKIHRVDDDDDADMISYLPEGVLGHILSCLLTKEAVRTSVLSKRWVLNWTFINKVDLDDTFLYSEKRSENAHQHFVNLVNKILGLDNSCIKSFALNLSAENTCHLNSWIASMLEKSVENLRIRAAKYIVLSPCSLFDSKSLVELVLDINCTVKVPLINCLPKLQILRLSRITFDCDSSCTQSKELVLSLPVLKVFESRECTWNDVTIQAPLLENFYLECFSYIPYFGTAIWSFDTVKVCASHVAKFSYHGHLTEGIIVLDPPSVLNGSADLFLEVCREEDVQQTASRACMLLKQISEVESLKLACRMWLIYAKYFLANSPVFGRLTYLHVDMVAAEALLDLLNKSPNLKTLVLNHATAPFDYDLFASAMVPHCFLSSLEVVLIREFEPHHLHLAKFVIENAVVLEHMTISTFMMWRRSVAEMQNIKEELFSFPQCSSNALIEFSMNVYDY</sequence>
<dbReference type="InterPro" id="IPR050232">
    <property type="entry name" value="FBL13/AtMIF1-like"/>
</dbReference>
<dbReference type="EMBL" id="JAYWIO010000006">
    <property type="protein sequence ID" value="KAK7257114.1"/>
    <property type="molecule type" value="Genomic_DNA"/>
</dbReference>
<dbReference type="Pfam" id="PF08387">
    <property type="entry name" value="FBD"/>
    <property type="match status" value="1"/>
</dbReference>
<dbReference type="AlphaFoldDB" id="A0AAN9EGL4"/>
<proteinExistence type="predicted"/>
<dbReference type="PANTHER" id="PTHR31900:SF32">
    <property type="entry name" value="F-BOX_RNI_FBD-LIKE DOMAIN PROTEIN"/>
    <property type="match status" value="1"/>
</dbReference>
<dbReference type="PANTHER" id="PTHR31900">
    <property type="entry name" value="F-BOX/RNI SUPERFAMILY PROTEIN-RELATED"/>
    <property type="match status" value="1"/>
</dbReference>
<protein>
    <recommendedName>
        <fullName evidence="1">FBD domain-containing protein</fullName>
    </recommendedName>
</protein>
<dbReference type="InterPro" id="IPR036047">
    <property type="entry name" value="F-box-like_dom_sf"/>
</dbReference>
<name>A0AAN9EGL4_CROPI</name>
<accession>A0AAN9EGL4</accession>
<evidence type="ECO:0000313" key="3">
    <source>
        <dbReference type="Proteomes" id="UP001372338"/>
    </source>
</evidence>
<reference evidence="2 3" key="1">
    <citation type="submission" date="2024-01" db="EMBL/GenBank/DDBJ databases">
        <title>The genomes of 5 underutilized Papilionoideae crops provide insights into root nodulation and disease resistanc.</title>
        <authorList>
            <person name="Yuan L."/>
        </authorList>
    </citation>
    <scope>NUCLEOTIDE SEQUENCE [LARGE SCALE GENOMIC DNA]</scope>
    <source>
        <strain evidence="2">ZHUSHIDOU_FW_LH</strain>
        <tissue evidence="2">Leaf</tissue>
    </source>
</reference>
<comment type="caution">
    <text evidence="2">The sequence shown here is derived from an EMBL/GenBank/DDBJ whole genome shotgun (WGS) entry which is preliminary data.</text>
</comment>
<evidence type="ECO:0000313" key="2">
    <source>
        <dbReference type="EMBL" id="KAK7257114.1"/>
    </source>
</evidence>
<organism evidence="2 3">
    <name type="scientific">Crotalaria pallida</name>
    <name type="common">Smooth rattlebox</name>
    <name type="synonym">Crotalaria striata</name>
    <dbReference type="NCBI Taxonomy" id="3830"/>
    <lineage>
        <taxon>Eukaryota</taxon>
        <taxon>Viridiplantae</taxon>
        <taxon>Streptophyta</taxon>
        <taxon>Embryophyta</taxon>
        <taxon>Tracheophyta</taxon>
        <taxon>Spermatophyta</taxon>
        <taxon>Magnoliopsida</taxon>
        <taxon>eudicotyledons</taxon>
        <taxon>Gunneridae</taxon>
        <taxon>Pentapetalae</taxon>
        <taxon>rosids</taxon>
        <taxon>fabids</taxon>
        <taxon>Fabales</taxon>
        <taxon>Fabaceae</taxon>
        <taxon>Papilionoideae</taxon>
        <taxon>50 kb inversion clade</taxon>
        <taxon>genistoids sensu lato</taxon>
        <taxon>core genistoids</taxon>
        <taxon>Crotalarieae</taxon>
        <taxon>Crotalaria</taxon>
    </lineage>
</organism>
<evidence type="ECO:0000259" key="1">
    <source>
        <dbReference type="SMART" id="SM00579"/>
    </source>
</evidence>
<gene>
    <name evidence="2" type="ORF">RIF29_30844</name>
</gene>